<dbReference type="RefSeq" id="WP_125118516.1">
    <property type="nucleotide sequence ID" value="NZ_AP019309.1"/>
</dbReference>
<comment type="similarity">
    <text evidence="1 4">Belongs to the ATPase alpha/beta chains family.</text>
</comment>
<proteinExistence type="inferred from homology"/>
<dbReference type="InterPro" id="IPR055190">
    <property type="entry name" value="ATP-synt_VA_C"/>
</dbReference>
<dbReference type="SUPFAM" id="SSF47917">
    <property type="entry name" value="C-terminal domain of alpha and beta subunits of F1 ATP synthase"/>
    <property type="match status" value="1"/>
</dbReference>
<feature type="domain" description="ATPase F1/V1/A1 complex alpha/beta subunit nucleotide-binding" evidence="5">
    <location>
        <begin position="131"/>
        <end position="349"/>
    </location>
</feature>
<keyword evidence="9" id="KW-1185">Reference proteome</keyword>
<dbReference type="GO" id="GO:0046933">
    <property type="term" value="F:proton-transporting ATP synthase activity, rotational mechanism"/>
    <property type="evidence" value="ECO:0007669"/>
    <property type="project" value="UniProtKB-UniRule"/>
</dbReference>
<evidence type="ECO:0000313" key="9">
    <source>
        <dbReference type="Proteomes" id="UP000268059"/>
    </source>
</evidence>
<evidence type="ECO:0000259" key="6">
    <source>
        <dbReference type="Pfam" id="PF02874"/>
    </source>
</evidence>
<accession>A0A3G9JRB0</accession>
<dbReference type="OrthoDB" id="9802718at2"/>
<keyword evidence="2 4" id="KW-0813">Transport</keyword>
<dbReference type="GO" id="GO:0042777">
    <property type="term" value="P:proton motive force-driven plasma membrane ATP synthesis"/>
    <property type="evidence" value="ECO:0007669"/>
    <property type="project" value="UniProtKB-UniRule"/>
</dbReference>
<evidence type="ECO:0000256" key="3">
    <source>
        <dbReference type="ARBA" id="ARBA00023065"/>
    </source>
</evidence>
<protein>
    <recommendedName>
        <fullName evidence="4">V-type ATP synthase beta chain</fullName>
    </recommendedName>
    <alternativeName>
        <fullName evidence="4">V-ATPase subunit B</fullName>
    </alternativeName>
</protein>
<feature type="domain" description="ATPase F1/V1/A1 complex alpha/beta subunit N-terminal" evidence="6">
    <location>
        <begin position="11"/>
        <end position="65"/>
    </location>
</feature>
<dbReference type="KEGG" id="ebm:SG0102_05130"/>
<evidence type="ECO:0000256" key="2">
    <source>
        <dbReference type="ARBA" id="ARBA00022448"/>
    </source>
</evidence>
<dbReference type="CDD" id="cd01135">
    <property type="entry name" value="V_A-ATPase_B"/>
    <property type="match status" value="1"/>
</dbReference>
<organism evidence="8 9">
    <name type="scientific">Intestinibaculum porci</name>
    <dbReference type="NCBI Taxonomy" id="2487118"/>
    <lineage>
        <taxon>Bacteria</taxon>
        <taxon>Bacillati</taxon>
        <taxon>Bacillota</taxon>
        <taxon>Erysipelotrichia</taxon>
        <taxon>Erysipelotrichales</taxon>
        <taxon>Erysipelotrichaceae</taxon>
        <taxon>Intestinibaculum</taxon>
    </lineage>
</organism>
<feature type="domain" description="ATP synthase A/B type C-terminal" evidence="7">
    <location>
        <begin position="354"/>
        <end position="453"/>
    </location>
</feature>
<evidence type="ECO:0000313" key="8">
    <source>
        <dbReference type="EMBL" id="BBH25579.1"/>
    </source>
</evidence>
<dbReference type="Pfam" id="PF22919">
    <property type="entry name" value="ATP-synt_VA_C"/>
    <property type="match status" value="1"/>
</dbReference>
<dbReference type="CDD" id="cd18118">
    <property type="entry name" value="ATP-synt_V_A-type_beta_N"/>
    <property type="match status" value="1"/>
</dbReference>
<name>A0A3G9JRB0_9FIRM</name>
<keyword evidence="4" id="KW-0375">Hydrogen ion transport</keyword>
<dbReference type="InterPro" id="IPR027417">
    <property type="entry name" value="P-loop_NTPase"/>
</dbReference>
<dbReference type="InterPro" id="IPR022879">
    <property type="entry name" value="V-ATPase_su_B/beta"/>
</dbReference>
<dbReference type="HAMAP" id="MF_00310">
    <property type="entry name" value="ATP_synth_B_arch"/>
    <property type="match status" value="1"/>
</dbReference>
<dbReference type="CDD" id="cd18112">
    <property type="entry name" value="ATP-synt_V_A-type_beta_C"/>
    <property type="match status" value="1"/>
</dbReference>
<evidence type="ECO:0000256" key="4">
    <source>
        <dbReference type="HAMAP-Rule" id="MF_00310"/>
    </source>
</evidence>
<dbReference type="Pfam" id="PF02874">
    <property type="entry name" value="ATP-synt_ab_N"/>
    <property type="match status" value="1"/>
</dbReference>
<dbReference type="SUPFAM" id="SSF52540">
    <property type="entry name" value="P-loop containing nucleoside triphosphate hydrolases"/>
    <property type="match status" value="1"/>
</dbReference>
<dbReference type="EMBL" id="AP019309">
    <property type="protein sequence ID" value="BBH25579.1"/>
    <property type="molecule type" value="Genomic_DNA"/>
</dbReference>
<comment type="function">
    <text evidence="4">Produces ATP from ADP in the presence of a proton gradient across the membrane. The V-type beta chain is a regulatory subunit.</text>
</comment>
<reference evidence="8 9" key="1">
    <citation type="submission" date="2018-11" db="EMBL/GenBank/DDBJ databases">
        <title>Novel Erysipelotrichaceae bacterium isolated from small intestine of a swine.</title>
        <authorList>
            <person name="Kim J.S."/>
            <person name="Choe H."/>
            <person name="Lee Y.R."/>
            <person name="Kim K.M."/>
            <person name="Park D.S."/>
        </authorList>
    </citation>
    <scope>NUCLEOTIDE SEQUENCE [LARGE SCALE GENOMIC DNA]</scope>
    <source>
        <strain evidence="8 9">SG0102</strain>
    </source>
</reference>
<evidence type="ECO:0000259" key="5">
    <source>
        <dbReference type="Pfam" id="PF00006"/>
    </source>
</evidence>
<dbReference type="GO" id="GO:0046961">
    <property type="term" value="F:proton-transporting ATPase activity, rotational mechanism"/>
    <property type="evidence" value="ECO:0007669"/>
    <property type="project" value="TreeGrafter"/>
</dbReference>
<dbReference type="NCBIfam" id="NF003235">
    <property type="entry name" value="PRK04196.1"/>
    <property type="match status" value="1"/>
</dbReference>
<sequence>MALQYVGLDDINGSLVVLDHVKNASNEEMVEFVLKDGTKRTGRVAEIEGEKCVIQVFEGTRGLSLTNTKTRLIGEPMKLPLSMEMLGRVFNGAGKPIDGLGDLYAEKSADINGQPLNPVSRVYPQNYINTGISSIDALTTLIRGQKLPIFSGSGLPHNQLAVQIVKNARVANDDQGFAVVFAAMGVTNDVANYFRRSFEEAGVMDRTVLFLNLSNDPIVERTLTPRCALTAAEYLAFEHDMHVLVVYTDITSYCEALREYSSSKGEIPGRKGYPGYLYSDLASLYERAGISKYAKGSVTQIPILTMPNNDITHPVPDLTGYITEGQITLDADLNAQGIYPPVGVLPSLSRLMKDGIGEGFTRADHQDCANQLFACYAHVQDVKSLTSVIGEDELSDTDKKYMEFGRLFEQHFLNQGDENRSIEETLDLGWNLLSVLPRSALDRVDNKVLDQFYDHEKAVKTFGLKEDHIIKELQK</sequence>
<keyword evidence="3 4" id="KW-0406">Ion transport</keyword>
<keyword evidence="4" id="KW-0066">ATP synthesis</keyword>
<dbReference type="PANTHER" id="PTHR43389:SF4">
    <property type="entry name" value="V-TYPE PROTON ATPASE SUBUNIT B"/>
    <property type="match status" value="1"/>
</dbReference>
<dbReference type="Pfam" id="PF00006">
    <property type="entry name" value="ATP-synt_ab"/>
    <property type="match status" value="1"/>
</dbReference>
<dbReference type="GO" id="GO:0007035">
    <property type="term" value="P:vacuolar acidification"/>
    <property type="evidence" value="ECO:0007669"/>
    <property type="project" value="TreeGrafter"/>
</dbReference>
<dbReference type="PANTHER" id="PTHR43389">
    <property type="entry name" value="V-TYPE PROTON ATPASE SUBUNIT B"/>
    <property type="match status" value="1"/>
</dbReference>
<dbReference type="AlphaFoldDB" id="A0A3G9JRB0"/>
<dbReference type="InParanoid" id="A0A3G9JRB0"/>
<dbReference type="InterPro" id="IPR004100">
    <property type="entry name" value="ATPase_F1/V1/A1_a/bsu_N"/>
</dbReference>
<dbReference type="InterPro" id="IPR000194">
    <property type="entry name" value="ATPase_F1/V1/A1_a/bsu_nucl-bd"/>
</dbReference>
<dbReference type="GO" id="GO:0005524">
    <property type="term" value="F:ATP binding"/>
    <property type="evidence" value="ECO:0007669"/>
    <property type="project" value="UniProtKB-UniRule"/>
</dbReference>
<evidence type="ECO:0000259" key="7">
    <source>
        <dbReference type="Pfam" id="PF22919"/>
    </source>
</evidence>
<dbReference type="Gene3D" id="3.40.50.12240">
    <property type="match status" value="1"/>
</dbReference>
<dbReference type="Proteomes" id="UP000268059">
    <property type="component" value="Chromosome"/>
</dbReference>
<gene>
    <name evidence="4" type="primary">atpB</name>
    <name evidence="8" type="ORF">SG0102_05130</name>
</gene>
<evidence type="ECO:0000256" key="1">
    <source>
        <dbReference type="ARBA" id="ARBA00008936"/>
    </source>
</evidence>